<organism evidence="2 3">
    <name type="scientific">Candidimonas nitroreducens</name>
    <dbReference type="NCBI Taxonomy" id="683354"/>
    <lineage>
        <taxon>Bacteria</taxon>
        <taxon>Pseudomonadati</taxon>
        <taxon>Pseudomonadota</taxon>
        <taxon>Betaproteobacteria</taxon>
        <taxon>Burkholderiales</taxon>
        <taxon>Alcaligenaceae</taxon>
        <taxon>Candidimonas</taxon>
    </lineage>
</organism>
<accession>A0A225LZE7</accession>
<dbReference type="EMBL" id="NJIH01000015">
    <property type="protein sequence ID" value="OWT54537.1"/>
    <property type="molecule type" value="Genomic_DNA"/>
</dbReference>
<gene>
    <name evidence="2" type="ORF">CEY11_22510</name>
</gene>
<reference evidence="3" key="1">
    <citation type="submission" date="2017-06" db="EMBL/GenBank/DDBJ databases">
        <title>Herbaspirillum phytohormonus sp. nov., isolated from the root nodule of Robinia pseudoacacia in lead-zinc mine.</title>
        <authorList>
            <person name="Fan M."/>
            <person name="Lin Y."/>
        </authorList>
    </citation>
    <scope>NUCLEOTIDE SEQUENCE [LARGE SCALE GENOMIC DNA]</scope>
    <source>
        <strain evidence="3">SC-089</strain>
    </source>
</reference>
<comment type="caution">
    <text evidence="2">The sequence shown here is derived from an EMBL/GenBank/DDBJ whole genome shotgun (WGS) entry which is preliminary data.</text>
</comment>
<proteinExistence type="predicted"/>
<dbReference type="Proteomes" id="UP000214603">
    <property type="component" value="Unassembled WGS sequence"/>
</dbReference>
<dbReference type="AlphaFoldDB" id="A0A225LZE7"/>
<evidence type="ECO:0000313" key="2">
    <source>
        <dbReference type="EMBL" id="OWT54537.1"/>
    </source>
</evidence>
<dbReference type="Gene3D" id="3.40.50.10540">
    <property type="entry name" value="Crotonobetainyl-coa:carnitine coa-transferase, domain 1"/>
    <property type="match status" value="1"/>
</dbReference>
<dbReference type="InterPro" id="IPR023606">
    <property type="entry name" value="CoA-Trfase_III_dom_1_sf"/>
</dbReference>
<dbReference type="InterPro" id="IPR050483">
    <property type="entry name" value="CoA-transferase_III_domain"/>
</dbReference>
<dbReference type="GO" id="GO:0008410">
    <property type="term" value="F:CoA-transferase activity"/>
    <property type="evidence" value="ECO:0007669"/>
    <property type="project" value="TreeGrafter"/>
</dbReference>
<dbReference type="Pfam" id="PF02515">
    <property type="entry name" value="CoA_transf_3"/>
    <property type="match status" value="1"/>
</dbReference>
<keyword evidence="1 2" id="KW-0808">Transferase</keyword>
<evidence type="ECO:0000313" key="3">
    <source>
        <dbReference type="Proteomes" id="UP000214603"/>
    </source>
</evidence>
<dbReference type="RefSeq" id="WP_088605712.1">
    <property type="nucleotide sequence ID" value="NZ_NJIH01000015.1"/>
</dbReference>
<dbReference type="OrthoDB" id="5294844at2"/>
<name>A0A225LZE7_9BURK</name>
<evidence type="ECO:0000256" key="1">
    <source>
        <dbReference type="ARBA" id="ARBA00022679"/>
    </source>
</evidence>
<dbReference type="Gene3D" id="3.30.1540.10">
    <property type="entry name" value="formyl-coa transferase, domain 3"/>
    <property type="match status" value="1"/>
</dbReference>
<dbReference type="InterPro" id="IPR044855">
    <property type="entry name" value="CoA-Trfase_III_dom3_sf"/>
</dbReference>
<keyword evidence="3" id="KW-1185">Reference proteome</keyword>
<sequence length="410" mass="43640">MQRDPKRKGPLAGLRVVEIAHVMAGPVGGLLLADMGADVVKVERLPGGDDTRRTTPPSIEGESASFMILNRNKRGIAVDLKSTAGLDLVRRMIDQADVVLENYRPGTMEKLGLPYSKLRETNPGLVYCKITGFGLTGPYAQRAGYDLISQGMSGLMGLTGEGPGRPPVKIGVPIGDVSAGILAATGILAAYIERLRTGEGQYVDTSLLEASLVHTYWPVALTLATGESAGPMGSAHPVAAPYQAFPTRDGWLNIGAISQATWTGTAKVLGLEWMIDDPRFATNGARMNNRAELVEKMSQVLRTRSTDDWSAAFERAGVPAGPVRNMKQVLDDPQTRARDMVISVDHPVAGEIEALGLPIKFSRGSGVTRRGAPVYGQHTAAVMCELGYSQQEIERMAAAGIVHTAAEVAA</sequence>
<dbReference type="InterPro" id="IPR003673">
    <property type="entry name" value="CoA-Trfase_fam_III"/>
</dbReference>
<dbReference type="PANTHER" id="PTHR48207">
    <property type="entry name" value="SUCCINATE--HYDROXYMETHYLGLUTARATE COA-TRANSFERASE"/>
    <property type="match status" value="1"/>
</dbReference>
<dbReference type="SUPFAM" id="SSF89796">
    <property type="entry name" value="CoA-transferase family III (CaiB/BaiF)"/>
    <property type="match status" value="1"/>
</dbReference>
<protein>
    <submittedName>
        <fullName evidence="2">CoA transferase</fullName>
    </submittedName>
</protein>
<dbReference type="PANTHER" id="PTHR48207:SF4">
    <property type="entry name" value="BLL6097 PROTEIN"/>
    <property type="match status" value="1"/>
</dbReference>